<dbReference type="CDD" id="cd17352">
    <property type="entry name" value="MFS_MCT_SLC16"/>
    <property type="match status" value="1"/>
</dbReference>
<feature type="domain" description="Major facilitator superfamily (MFS) profile" evidence="5">
    <location>
        <begin position="249"/>
        <end position="502"/>
    </location>
</feature>
<feature type="compositionally biased region" description="Low complexity" evidence="3">
    <location>
        <begin position="1"/>
        <end position="12"/>
    </location>
</feature>
<evidence type="ECO:0000256" key="1">
    <source>
        <dbReference type="ARBA" id="ARBA00004141"/>
    </source>
</evidence>
<evidence type="ECO:0000313" key="6">
    <source>
        <dbReference type="EMBL" id="OBT95607.1"/>
    </source>
</evidence>
<dbReference type="GO" id="GO:0022857">
    <property type="term" value="F:transmembrane transporter activity"/>
    <property type="evidence" value="ECO:0007669"/>
    <property type="project" value="InterPro"/>
</dbReference>
<evidence type="ECO:0000256" key="2">
    <source>
        <dbReference type="ARBA" id="ARBA00006727"/>
    </source>
</evidence>
<feature type="transmembrane region" description="Helical" evidence="4">
    <location>
        <begin position="272"/>
        <end position="291"/>
    </location>
</feature>
<dbReference type="InterPro" id="IPR011701">
    <property type="entry name" value="MFS"/>
</dbReference>
<protein>
    <recommendedName>
        <fullName evidence="5">Major facilitator superfamily (MFS) profile domain-containing protein</fullName>
    </recommendedName>
</protein>
<feature type="transmembrane region" description="Helical" evidence="4">
    <location>
        <begin position="337"/>
        <end position="354"/>
    </location>
</feature>
<feature type="compositionally biased region" description="Polar residues" evidence="3">
    <location>
        <begin position="20"/>
        <end position="39"/>
    </location>
</feature>
<dbReference type="PANTHER" id="PTHR11360:SF315">
    <property type="entry name" value="TRANSPORTER MCH2-RELATED"/>
    <property type="match status" value="1"/>
</dbReference>
<dbReference type="AlphaFoldDB" id="A0A1B8GIC3"/>
<keyword evidence="7" id="KW-1185">Reference proteome</keyword>
<dbReference type="GO" id="GO:0016020">
    <property type="term" value="C:membrane"/>
    <property type="evidence" value="ECO:0007669"/>
    <property type="project" value="UniProtKB-SubCell"/>
</dbReference>
<feature type="transmembrane region" description="Helical" evidence="4">
    <location>
        <begin position="110"/>
        <end position="132"/>
    </location>
</feature>
<keyword evidence="4" id="KW-0472">Membrane</keyword>
<dbReference type="Proteomes" id="UP000091956">
    <property type="component" value="Unassembled WGS sequence"/>
</dbReference>
<dbReference type="SUPFAM" id="SSF103473">
    <property type="entry name" value="MFS general substrate transporter"/>
    <property type="match status" value="1"/>
</dbReference>
<organism evidence="6 7">
    <name type="scientific">Pseudogymnoascus verrucosus</name>
    <dbReference type="NCBI Taxonomy" id="342668"/>
    <lineage>
        <taxon>Eukaryota</taxon>
        <taxon>Fungi</taxon>
        <taxon>Dikarya</taxon>
        <taxon>Ascomycota</taxon>
        <taxon>Pezizomycotina</taxon>
        <taxon>Leotiomycetes</taxon>
        <taxon>Thelebolales</taxon>
        <taxon>Thelebolaceae</taxon>
        <taxon>Pseudogymnoascus</taxon>
    </lineage>
</organism>
<dbReference type="EMBL" id="KV460234">
    <property type="protein sequence ID" value="OBT95607.1"/>
    <property type="molecule type" value="Genomic_DNA"/>
</dbReference>
<dbReference type="PANTHER" id="PTHR11360">
    <property type="entry name" value="MONOCARBOXYLATE TRANSPORTER"/>
    <property type="match status" value="1"/>
</dbReference>
<dbReference type="Gene3D" id="1.20.1250.20">
    <property type="entry name" value="MFS general substrate transporter like domains"/>
    <property type="match status" value="2"/>
</dbReference>
<name>A0A1B8GIC3_9PEZI</name>
<feature type="transmembrane region" description="Helical" evidence="4">
    <location>
        <begin position="228"/>
        <end position="248"/>
    </location>
</feature>
<gene>
    <name evidence="6" type="ORF">VE01_05879</name>
</gene>
<comment type="similarity">
    <text evidence="2">Belongs to the major facilitator superfamily. Monocarboxylate porter (TC 2.A.1.13) family.</text>
</comment>
<evidence type="ECO:0000256" key="3">
    <source>
        <dbReference type="SAM" id="MobiDB-lite"/>
    </source>
</evidence>
<proteinExistence type="inferred from homology"/>
<feature type="transmembrane region" description="Helical" evidence="4">
    <location>
        <begin position="360"/>
        <end position="380"/>
    </location>
</feature>
<feature type="region of interest" description="Disordered" evidence="3">
    <location>
        <begin position="1"/>
        <end position="42"/>
    </location>
</feature>
<sequence length="502" mass="53577">MATTTAAALSTSHPQHDSKSASSGQLTTNPAADNGSSTTDTEKTPVVVGLAPLAALPVPDVAPDGGYGWVVVGCVFMINAHTWGINSSYGVFLSYYLQHGFFPGASPLEYAFVGGLSIAMSQVVSPLATYLIRRWGIYIPLLAGIVLQTSALLGASFATSIWHLFLSQGVCFGLGMGLIFNATVGLVPQWFEKRRSFANSIGTAGSGIGGLIYSLATQAMIESLGLGWAFRILAICSFTVVSIATLLIRDRNIAVGAIYNAFDLRLLRRPQFLLTLAWASFSMIGYVNLLFSLPNYAVSIGLTATQASVVGAILNLGQGIGRPLIGYFSDSLGRINMCLFCTLGCGVLCFALWIPAESYALLLVFALLGGGVAGTLWTTVAPVTAEVVGLSILPSALSLVWVSLVLPSTFAEVISLELRRDQKPIYRDAQVFTGMMYVGAAMMLWFVRAWKVRDVERERVEKEGGAGNREGEGEGLQRTRSVARSVRSVAVASRGLWVWTKV</sequence>
<dbReference type="GeneID" id="28839265"/>
<dbReference type="InterPro" id="IPR020846">
    <property type="entry name" value="MFS_dom"/>
</dbReference>
<feature type="transmembrane region" description="Helical" evidence="4">
    <location>
        <begin position="387"/>
        <end position="409"/>
    </location>
</feature>
<dbReference type="InterPro" id="IPR036259">
    <property type="entry name" value="MFS_trans_sf"/>
</dbReference>
<dbReference type="InterPro" id="IPR050327">
    <property type="entry name" value="Proton-linked_MCT"/>
</dbReference>
<feature type="transmembrane region" description="Helical" evidence="4">
    <location>
        <begin position="429"/>
        <end position="447"/>
    </location>
</feature>
<feature type="transmembrane region" description="Helical" evidence="4">
    <location>
        <begin position="196"/>
        <end position="216"/>
    </location>
</feature>
<accession>A0A1B8GIC3</accession>
<reference evidence="6 7" key="1">
    <citation type="submission" date="2016-03" db="EMBL/GenBank/DDBJ databases">
        <title>Comparative genomics of Pseudogymnoascus destructans, the fungus causing white-nose syndrome of bats.</title>
        <authorList>
            <person name="Palmer J.M."/>
            <person name="Drees K.P."/>
            <person name="Foster J.T."/>
            <person name="Lindner D.L."/>
        </authorList>
    </citation>
    <scope>NUCLEOTIDE SEQUENCE [LARGE SCALE GENOMIC DNA]</scope>
    <source>
        <strain evidence="6 7">UAMH 10579</strain>
    </source>
</reference>
<comment type="subcellular location">
    <subcellularLocation>
        <location evidence="1">Membrane</location>
        <topology evidence="1">Multi-pass membrane protein</topology>
    </subcellularLocation>
</comment>
<keyword evidence="4" id="KW-1133">Transmembrane helix</keyword>
<evidence type="ECO:0000259" key="5">
    <source>
        <dbReference type="PROSITE" id="PS50850"/>
    </source>
</evidence>
<feature type="transmembrane region" description="Helical" evidence="4">
    <location>
        <begin position="297"/>
        <end position="316"/>
    </location>
</feature>
<feature type="transmembrane region" description="Helical" evidence="4">
    <location>
        <begin position="139"/>
        <end position="158"/>
    </location>
</feature>
<evidence type="ECO:0000313" key="7">
    <source>
        <dbReference type="Proteomes" id="UP000091956"/>
    </source>
</evidence>
<dbReference type="RefSeq" id="XP_018129340.1">
    <property type="nucleotide sequence ID" value="XM_018275337.2"/>
</dbReference>
<dbReference type="PROSITE" id="PS50850">
    <property type="entry name" value="MFS"/>
    <property type="match status" value="1"/>
</dbReference>
<evidence type="ECO:0000256" key="4">
    <source>
        <dbReference type="SAM" id="Phobius"/>
    </source>
</evidence>
<reference evidence="7" key="2">
    <citation type="journal article" date="2018" name="Nat. Commun.">
        <title>Extreme sensitivity to ultraviolet light in the fungal pathogen causing white-nose syndrome of bats.</title>
        <authorList>
            <person name="Palmer J.M."/>
            <person name="Drees K.P."/>
            <person name="Foster J.T."/>
            <person name="Lindner D.L."/>
        </authorList>
    </citation>
    <scope>NUCLEOTIDE SEQUENCE [LARGE SCALE GENOMIC DNA]</scope>
    <source>
        <strain evidence="7">UAMH 10579</strain>
    </source>
</reference>
<feature type="transmembrane region" description="Helical" evidence="4">
    <location>
        <begin position="164"/>
        <end position="184"/>
    </location>
</feature>
<dbReference type="OrthoDB" id="2213137at2759"/>
<dbReference type="Pfam" id="PF07690">
    <property type="entry name" value="MFS_1"/>
    <property type="match status" value="1"/>
</dbReference>
<keyword evidence="4" id="KW-0812">Transmembrane</keyword>